<keyword evidence="1" id="KW-1133">Transmembrane helix</keyword>
<evidence type="ECO:0000256" key="1">
    <source>
        <dbReference type="SAM" id="Phobius"/>
    </source>
</evidence>
<keyword evidence="1" id="KW-0472">Membrane</keyword>
<dbReference type="STRING" id="1114924.SAMN05216258_104269"/>
<feature type="transmembrane region" description="Helical" evidence="1">
    <location>
        <begin position="59"/>
        <end position="78"/>
    </location>
</feature>
<feature type="transmembrane region" description="Helical" evidence="1">
    <location>
        <begin position="252"/>
        <end position="270"/>
    </location>
</feature>
<evidence type="ECO:0000313" key="2">
    <source>
        <dbReference type="EMBL" id="SFI10261.1"/>
    </source>
</evidence>
<organism evidence="2 3">
    <name type="scientific">Albimonas pacifica</name>
    <dbReference type="NCBI Taxonomy" id="1114924"/>
    <lineage>
        <taxon>Bacteria</taxon>
        <taxon>Pseudomonadati</taxon>
        <taxon>Pseudomonadota</taxon>
        <taxon>Alphaproteobacteria</taxon>
        <taxon>Rhodobacterales</taxon>
        <taxon>Paracoccaceae</taxon>
        <taxon>Albimonas</taxon>
    </lineage>
</organism>
<accession>A0A1I3FH84</accession>
<keyword evidence="1" id="KW-0812">Transmembrane</keyword>
<feature type="transmembrane region" description="Helical" evidence="1">
    <location>
        <begin position="180"/>
        <end position="203"/>
    </location>
</feature>
<dbReference type="EMBL" id="FOQH01000004">
    <property type="protein sequence ID" value="SFI10261.1"/>
    <property type="molecule type" value="Genomic_DNA"/>
</dbReference>
<reference evidence="2 3" key="1">
    <citation type="submission" date="2016-10" db="EMBL/GenBank/DDBJ databases">
        <authorList>
            <person name="de Groot N.N."/>
        </authorList>
    </citation>
    <scope>NUCLEOTIDE SEQUENCE [LARGE SCALE GENOMIC DNA]</scope>
    <source>
        <strain evidence="2 3">CGMCC 1.11030</strain>
    </source>
</reference>
<dbReference type="Proteomes" id="UP000199377">
    <property type="component" value="Unassembled WGS sequence"/>
</dbReference>
<feature type="transmembrane region" description="Helical" evidence="1">
    <location>
        <begin position="209"/>
        <end position="231"/>
    </location>
</feature>
<feature type="transmembrane region" description="Helical" evidence="1">
    <location>
        <begin position="329"/>
        <end position="350"/>
    </location>
</feature>
<dbReference type="AlphaFoldDB" id="A0A1I3FH84"/>
<proteinExistence type="predicted"/>
<evidence type="ECO:0000313" key="3">
    <source>
        <dbReference type="Proteomes" id="UP000199377"/>
    </source>
</evidence>
<feature type="transmembrane region" description="Helical" evidence="1">
    <location>
        <begin position="444"/>
        <end position="468"/>
    </location>
</feature>
<feature type="transmembrane region" description="Helical" evidence="1">
    <location>
        <begin position="276"/>
        <end position="296"/>
    </location>
</feature>
<feature type="transmembrane region" description="Helical" evidence="1">
    <location>
        <begin position="362"/>
        <end position="390"/>
    </location>
</feature>
<keyword evidence="3" id="KW-1185">Reference proteome</keyword>
<evidence type="ECO:0008006" key="4">
    <source>
        <dbReference type="Google" id="ProtNLM"/>
    </source>
</evidence>
<dbReference type="RefSeq" id="WP_245779110.1">
    <property type="nucleotide sequence ID" value="NZ_FOQH01000004.1"/>
</dbReference>
<name>A0A1I3FH84_9RHOB</name>
<sequence>MLLASRIDRAAGLLMILDLGLVALGRWGAGPWVEPLEYACAAAIAGLLAARASRQPKVFVAIGLALAALAAATLPAGAALVADGLAQAAFIAAFFAALTTLRHAAETSPAIRDCGLFLASRPPGQRYAALTLGGAAFGTVLNYGAIALLGSLATASSDAEPNPEIREVRKRRMLLATARGLVAMLPWSPLSFAIAITTALIPGASWTGVFPYALVSGLLLATIGWAMDSIFKPRLSTPAPARAEPEPGGWSRALPLVILLAVIGGGAAALHLSTGVSIVGVVMVWAPLVSAVWVWLQGRGEGPGARWRRVAARAGAYAVRDLPGYRAEVVLLMMAGFIGAVGSGLLAPVVRGAGLHLELVPAWVLLLSALWLMPLAGQIGMNPILAASLLAPLLPAPEAMGVSAEAVVCAFTAGWAVSGASSPYTASTLMLGAFSGTTARRVGLVWNGAYALVCGAALSAWVLVIAYLL</sequence>
<protein>
    <recommendedName>
        <fullName evidence="4">H+/citrate symporter</fullName>
    </recommendedName>
</protein>
<gene>
    <name evidence="2" type="ORF">SAMN05216258_104269</name>
</gene>